<gene>
    <name evidence="1" type="ORF">LCGC14_1946390</name>
</gene>
<accession>A0A0F9HX45</accession>
<name>A0A0F9HX45_9ZZZZ</name>
<protein>
    <submittedName>
        <fullName evidence="1">Uncharacterized protein</fullName>
    </submittedName>
</protein>
<organism evidence="1">
    <name type="scientific">marine sediment metagenome</name>
    <dbReference type="NCBI Taxonomy" id="412755"/>
    <lineage>
        <taxon>unclassified sequences</taxon>
        <taxon>metagenomes</taxon>
        <taxon>ecological metagenomes</taxon>
    </lineage>
</organism>
<comment type="caution">
    <text evidence="1">The sequence shown here is derived from an EMBL/GenBank/DDBJ whole genome shotgun (WGS) entry which is preliminary data.</text>
</comment>
<dbReference type="EMBL" id="LAZR01021161">
    <property type="protein sequence ID" value="KKL86275.1"/>
    <property type="molecule type" value="Genomic_DNA"/>
</dbReference>
<evidence type="ECO:0000313" key="1">
    <source>
        <dbReference type="EMBL" id="KKL86275.1"/>
    </source>
</evidence>
<reference evidence="1" key="1">
    <citation type="journal article" date="2015" name="Nature">
        <title>Complex archaea that bridge the gap between prokaryotes and eukaryotes.</title>
        <authorList>
            <person name="Spang A."/>
            <person name="Saw J.H."/>
            <person name="Jorgensen S.L."/>
            <person name="Zaremba-Niedzwiedzka K."/>
            <person name="Martijn J."/>
            <person name="Lind A.E."/>
            <person name="van Eijk R."/>
            <person name="Schleper C."/>
            <person name="Guy L."/>
            <person name="Ettema T.J."/>
        </authorList>
    </citation>
    <scope>NUCLEOTIDE SEQUENCE</scope>
</reference>
<sequence>MLMQPLWKVEALTPQFKYQDDIWSIMHDGDTDDTVVVRNERTKHITPLSIYCPVEPVLVGLFKVMFRKDPVKMARCKEAIQDLLDIGTLPDKRGLENVSIGEIALAFDELDDSEN</sequence>
<proteinExistence type="predicted"/>
<dbReference type="AlphaFoldDB" id="A0A0F9HX45"/>